<evidence type="ECO:0000256" key="3">
    <source>
        <dbReference type="ARBA" id="ARBA00023274"/>
    </source>
</evidence>
<sequence>MMSKIGKLGRVLGRKGLMPNPRTGTMVQQQDLSKAINDAKKGRVEYKTDRTSLIHCPVGKKSFSSEHLTDNVASLMNAVVKSKPSGVKGIFIRAAYLTSTMGPSIPLDVNKLTSTKID</sequence>
<protein>
    <recommendedName>
        <fullName evidence="5">Ribosomal protein</fullName>
    </recommendedName>
</protein>
<dbReference type="GO" id="GO:0005840">
    <property type="term" value="C:ribosome"/>
    <property type="evidence" value="ECO:0007669"/>
    <property type="project" value="UniProtKB-KW"/>
</dbReference>
<comment type="similarity">
    <text evidence="1">Belongs to the universal ribosomal protein uL1 family.</text>
</comment>
<organism evidence="4">
    <name type="scientific">marine metagenome</name>
    <dbReference type="NCBI Taxonomy" id="408172"/>
    <lineage>
        <taxon>unclassified sequences</taxon>
        <taxon>metagenomes</taxon>
        <taxon>ecological metagenomes</taxon>
    </lineage>
</organism>
<dbReference type="InterPro" id="IPR028364">
    <property type="entry name" value="Ribosomal_uL1/biogenesis"/>
</dbReference>
<dbReference type="CDD" id="cd00403">
    <property type="entry name" value="Ribosomal_L1"/>
    <property type="match status" value="1"/>
</dbReference>
<accession>A0A381YJ56</accession>
<dbReference type="PANTHER" id="PTHR36427:SF3">
    <property type="entry name" value="LARGE RIBOSOMAL SUBUNIT PROTEIN UL1M"/>
    <property type="match status" value="1"/>
</dbReference>
<keyword evidence="2" id="KW-0689">Ribosomal protein</keyword>
<keyword evidence="3" id="KW-0687">Ribonucleoprotein</keyword>
<dbReference type="EMBL" id="UINC01018360">
    <property type="protein sequence ID" value="SVA77059.1"/>
    <property type="molecule type" value="Genomic_DNA"/>
</dbReference>
<dbReference type="GO" id="GO:1990904">
    <property type="term" value="C:ribonucleoprotein complex"/>
    <property type="evidence" value="ECO:0007669"/>
    <property type="project" value="UniProtKB-KW"/>
</dbReference>
<gene>
    <name evidence="4" type="ORF">METZ01_LOCUS129913</name>
</gene>
<dbReference type="PANTHER" id="PTHR36427">
    <property type="entry name" value="54S RIBOSOMAL PROTEIN L1, MITOCHONDRIAL"/>
    <property type="match status" value="1"/>
</dbReference>
<dbReference type="SUPFAM" id="SSF56808">
    <property type="entry name" value="Ribosomal protein L1"/>
    <property type="match status" value="1"/>
</dbReference>
<evidence type="ECO:0000256" key="1">
    <source>
        <dbReference type="ARBA" id="ARBA00010531"/>
    </source>
</evidence>
<dbReference type="InterPro" id="IPR023674">
    <property type="entry name" value="Ribosomal_uL1-like"/>
</dbReference>
<dbReference type="PROSITE" id="PS01199">
    <property type="entry name" value="RIBOSOMAL_L1"/>
    <property type="match status" value="1"/>
</dbReference>
<proteinExistence type="inferred from homology"/>
<evidence type="ECO:0008006" key="5">
    <source>
        <dbReference type="Google" id="ProtNLM"/>
    </source>
</evidence>
<dbReference type="Gene3D" id="3.30.190.20">
    <property type="match status" value="1"/>
</dbReference>
<dbReference type="InterPro" id="IPR023673">
    <property type="entry name" value="Ribosomal_uL1_CS"/>
</dbReference>
<evidence type="ECO:0000313" key="4">
    <source>
        <dbReference type="EMBL" id="SVA77059.1"/>
    </source>
</evidence>
<name>A0A381YJ56_9ZZZZ</name>
<dbReference type="AlphaFoldDB" id="A0A381YJ56"/>
<evidence type="ECO:0000256" key="2">
    <source>
        <dbReference type="ARBA" id="ARBA00022980"/>
    </source>
</evidence>
<reference evidence="4" key="1">
    <citation type="submission" date="2018-05" db="EMBL/GenBank/DDBJ databases">
        <authorList>
            <person name="Lanie J.A."/>
            <person name="Ng W.-L."/>
            <person name="Kazmierczak K.M."/>
            <person name="Andrzejewski T.M."/>
            <person name="Davidsen T.M."/>
            <person name="Wayne K.J."/>
            <person name="Tettelin H."/>
            <person name="Glass J.I."/>
            <person name="Rusch D."/>
            <person name="Podicherti R."/>
            <person name="Tsui H.-C.T."/>
            <person name="Winkler M.E."/>
        </authorList>
    </citation>
    <scope>NUCLEOTIDE SEQUENCE</scope>
</reference>
<dbReference type="Pfam" id="PF00687">
    <property type="entry name" value="Ribosomal_L1"/>
    <property type="match status" value="1"/>
</dbReference>